<dbReference type="Proteomes" id="UP000593562">
    <property type="component" value="Unassembled WGS sequence"/>
</dbReference>
<evidence type="ECO:0000259" key="4">
    <source>
        <dbReference type="Pfam" id="PF02705"/>
    </source>
</evidence>
<keyword evidence="3" id="KW-1133">Transmembrane helix</keyword>
<keyword evidence="6" id="KW-1185">Reference proteome</keyword>
<dbReference type="EMBL" id="JAAARO010000016">
    <property type="protein sequence ID" value="KAF5734222.1"/>
    <property type="molecule type" value="Genomic_DNA"/>
</dbReference>
<feature type="transmembrane region" description="Helical" evidence="3">
    <location>
        <begin position="182"/>
        <end position="201"/>
    </location>
</feature>
<feature type="transmembrane region" description="Helical" evidence="3">
    <location>
        <begin position="378"/>
        <end position="402"/>
    </location>
</feature>
<evidence type="ECO:0000256" key="2">
    <source>
        <dbReference type="ARBA" id="ARBA00008440"/>
    </source>
</evidence>
<dbReference type="PANTHER" id="PTHR30540:SF108">
    <property type="entry name" value="POTASSIUM TRANSPORTER 3"/>
    <property type="match status" value="1"/>
</dbReference>
<feature type="transmembrane region" description="Helical" evidence="3">
    <location>
        <begin position="143"/>
        <end position="162"/>
    </location>
</feature>
<feature type="transmembrane region" description="Helical" evidence="3">
    <location>
        <begin position="260"/>
        <end position="281"/>
    </location>
</feature>
<protein>
    <submittedName>
        <fullName evidence="5">Potassium transporter family protein isoform 1</fullName>
    </submittedName>
</protein>
<feature type="transmembrane region" description="Helical" evidence="3">
    <location>
        <begin position="288"/>
        <end position="310"/>
    </location>
</feature>
<dbReference type="InterPro" id="IPR053951">
    <property type="entry name" value="K_trans_N"/>
</dbReference>
<proteinExistence type="inferred from homology"/>
<dbReference type="GO" id="GO:0015079">
    <property type="term" value="F:potassium ion transmembrane transporter activity"/>
    <property type="evidence" value="ECO:0007669"/>
    <property type="project" value="InterPro"/>
</dbReference>
<comment type="subcellular location">
    <subcellularLocation>
        <location evidence="1">Cell membrane</location>
        <topology evidence="1">Multi-pass membrane protein</topology>
    </subcellularLocation>
</comment>
<evidence type="ECO:0000256" key="3">
    <source>
        <dbReference type="SAM" id="Phobius"/>
    </source>
</evidence>
<evidence type="ECO:0000256" key="1">
    <source>
        <dbReference type="ARBA" id="ARBA00004651"/>
    </source>
</evidence>
<dbReference type="GO" id="GO:0005886">
    <property type="term" value="C:plasma membrane"/>
    <property type="evidence" value="ECO:0007669"/>
    <property type="project" value="UniProtKB-SubCell"/>
</dbReference>
<sequence>MVMVESKNQSKHFLILAYQSFGLVFGELSISPLYVYKNTLSGRLSHYQSEDTLFGVLSLIFWTFTLLSLFKYVILMLSADDNGEGGIFALYSLLCRLAKFSLLPNYQAADEEISTYHNMVRSKRNMLSSSSRKNFERRNGTKTCLLLVVLIGASLAVCLGSLSPAISVLSSIEGLQVQVKNLHEGTLAFVAAVVLIGHFVLQHRGTYRVAFMFAPIVIIWLFSLAAIGIYNIIKWNPSIYVALSPHYVYKFFKDTGKDGWMSLGGIFLCVTGTETVFAYLGQFTAESIRVAFLCIVYPCLVLQYMGQAAFLSKNFSAVPVSFYASIPYPLFWPVLALAIFAAVVASQAAISATFSIVKQCYALGCFFRVKIVHKPKWIHGQIYIPEINWLLMIISLVLAIGFRNSNHMGNAYGKLSSL</sequence>
<evidence type="ECO:0000313" key="5">
    <source>
        <dbReference type="EMBL" id="KAF5734222.1"/>
    </source>
</evidence>
<keyword evidence="3" id="KW-0472">Membrane</keyword>
<comment type="caution">
    <text evidence="5">The sequence shown here is derived from an EMBL/GenBank/DDBJ whole genome shotgun (WGS) entry which is preliminary data.</text>
</comment>
<dbReference type="Pfam" id="PF02705">
    <property type="entry name" value="K_trans"/>
    <property type="match status" value="1"/>
</dbReference>
<name>A0A7J7CJH8_TRIWF</name>
<reference evidence="5 6" key="1">
    <citation type="journal article" date="2020" name="Nat. Commun.">
        <title>Genome of Tripterygium wilfordii and identification of cytochrome P450 involved in triptolide biosynthesis.</title>
        <authorList>
            <person name="Tu L."/>
            <person name="Su P."/>
            <person name="Zhang Z."/>
            <person name="Gao L."/>
            <person name="Wang J."/>
            <person name="Hu T."/>
            <person name="Zhou J."/>
            <person name="Zhang Y."/>
            <person name="Zhao Y."/>
            <person name="Liu Y."/>
            <person name="Song Y."/>
            <person name="Tong Y."/>
            <person name="Lu Y."/>
            <person name="Yang J."/>
            <person name="Xu C."/>
            <person name="Jia M."/>
            <person name="Peters R.J."/>
            <person name="Huang L."/>
            <person name="Gao W."/>
        </authorList>
    </citation>
    <scope>NUCLEOTIDE SEQUENCE [LARGE SCALE GENOMIC DNA]</scope>
    <source>
        <strain evidence="6">cv. XIE 37</strain>
        <tissue evidence="5">Leaf</tissue>
    </source>
</reference>
<dbReference type="AlphaFoldDB" id="A0A7J7CJH8"/>
<feature type="domain" description="K+ potassium transporter integral membrane" evidence="4">
    <location>
        <begin position="16"/>
        <end position="413"/>
    </location>
</feature>
<dbReference type="InterPro" id="IPR003855">
    <property type="entry name" value="K+_transporter"/>
</dbReference>
<feature type="transmembrane region" description="Helical" evidence="3">
    <location>
        <begin position="213"/>
        <end position="233"/>
    </location>
</feature>
<comment type="similarity">
    <text evidence="2">Belongs to the HAK/KUP transporter (TC 2.A.72.3) family.</text>
</comment>
<dbReference type="PANTHER" id="PTHR30540">
    <property type="entry name" value="OSMOTIC STRESS POTASSIUM TRANSPORTER"/>
    <property type="match status" value="1"/>
</dbReference>
<feature type="transmembrane region" description="Helical" evidence="3">
    <location>
        <begin position="330"/>
        <end position="357"/>
    </location>
</feature>
<keyword evidence="3" id="KW-0812">Transmembrane</keyword>
<feature type="transmembrane region" description="Helical" evidence="3">
    <location>
        <begin position="54"/>
        <end position="74"/>
    </location>
</feature>
<gene>
    <name evidence="5" type="ORF">HS088_TW16G00667</name>
</gene>
<evidence type="ECO:0000313" key="6">
    <source>
        <dbReference type="Proteomes" id="UP000593562"/>
    </source>
</evidence>
<organism evidence="5 6">
    <name type="scientific">Tripterygium wilfordii</name>
    <name type="common">Thunder God vine</name>
    <dbReference type="NCBI Taxonomy" id="458696"/>
    <lineage>
        <taxon>Eukaryota</taxon>
        <taxon>Viridiplantae</taxon>
        <taxon>Streptophyta</taxon>
        <taxon>Embryophyta</taxon>
        <taxon>Tracheophyta</taxon>
        <taxon>Spermatophyta</taxon>
        <taxon>Magnoliopsida</taxon>
        <taxon>eudicotyledons</taxon>
        <taxon>Gunneridae</taxon>
        <taxon>Pentapetalae</taxon>
        <taxon>rosids</taxon>
        <taxon>fabids</taxon>
        <taxon>Celastrales</taxon>
        <taxon>Celastraceae</taxon>
        <taxon>Tripterygium</taxon>
    </lineage>
</organism>
<accession>A0A7J7CJH8</accession>
<feature type="transmembrane region" description="Helical" evidence="3">
    <location>
        <begin position="12"/>
        <end position="34"/>
    </location>
</feature>
<dbReference type="InParanoid" id="A0A7J7CJH8"/>